<keyword evidence="2" id="KW-0694">RNA-binding</keyword>
<name>A0A1U8BHN9_NELNU</name>
<evidence type="ECO:0000259" key="4">
    <source>
        <dbReference type="SMART" id="SM00322"/>
    </source>
</evidence>
<feature type="region of interest" description="Disordered" evidence="3">
    <location>
        <begin position="34"/>
        <end position="85"/>
    </location>
</feature>
<evidence type="ECO:0000256" key="2">
    <source>
        <dbReference type="PROSITE-ProRule" id="PRU00117"/>
    </source>
</evidence>
<evidence type="ECO:0000313" key="6">
    <source>
        <dbReference type="RefSeq" id="XP_010276486.1"/>
    </source>
</evidence>
<reference evidence="6" key="1">
    <citation type="submission" date="2025-08" db="UniProtKB">
        <authorList>
            <consortium name="RefSeq"/>
        </authorList>
    </citation>
    <scope>IDENTIFICATION</scope>
</reference>
<organism evidence="5 6">
    <name type="scientific">Nelumbo nucifera</name>
    <name type="common">Sacred lotus</name>
    <dbReference type="NCBI Taxonomy" id="4432"/>
    <lineage>
        <taxon>Eukaryota</taxon>
        <taxon>Viridiplantae</taxon>
        <taxon>Streptophyta</taxon>
        <taxon>Embryophyta</taxon>
        <taxon>Tracheophyta</taxon>
        <taxon>Spermatophyta</taxon>
        <taxon>Magnoliopsida</taxon>
        <taxon>Proteales</taxon>
        <taxon>Nelumbonaceae</taxon>
        <taxon>Nelumbo</taxon>
    </lineage>
</organism>
<feature type="compositionally biased region" description="Polar residues" evidence="3">
    <location>
        <begin position="267"/>
        <end position="280"/>
    </location>
</feature>
<feature type="compositionally biased region" description="Pro residues" evidence="3">
    <location>
        <begin position="471"/>
        <end position="488"/>
    </location>
</feature>
<feature type="domain" description="K Homology" evidence="4">
    <location>
        <begin position="94"/>
        <end position="167"/>
    </location>
</feature>
<feature type="compositionally biased region" description="Polar residues" evidence="3">
    <location>
        <begin position="502"/>
        <end position="534"/>
    </location>
</feature>
<evidence type="ECO:0000313" key="5">
    <source>
        <dbReference type="Proteomes" id="UP000189703"/>
    </source>
</evidence>
<dbReference type="KEGG" id="nnu:104611219"/>
<dbReference type="CDD" id="cd00105">
    <property type="entry name" value="KH-I"/>
    <property type="match status" value="1"/>
</dbReference>
<dbReference type="InterPro" id="IPR036612">
    <property type="entry name" value="KH_dom_type_1_sf"/>
</dbReference>
<dbReference type="RefSeq" id="XP_010276486.1">
    <property type="nucleotide sequence ID" value="XM_010278184.2"/>
</dbReference>
<gene>
    <name evidence="6" type="primary">LOC104611219</name>
</gene>
<feature type="compositionally biased region" description="Polar residues" evidence="3">
    <location>
        <begin position="337"/>
        <end position="358"/>
    </location>
</feature>
<feature type="compositionally biased region" description="Low complexity" evidence="3">
    <location>
        <begin position="296"/>
        <end position="307"/>
    </location>
</feature>
<keyword evidence="1" id="KW-0677">Repeat</keyword>
<dbReference type="STRING" id="4432.A0A1U8BHN9"/>
<dbReference type="OrthoDB" id="5204190at2759"/>
<dbReference type="PROSITE" id="PS50084">
    <property type="entry name" value="KH_TYPE_1"/>
    <property type="match status" value="2"/>
</dbReference>
<feature type="compositionally biased region" description="Polar residues" evidence="3">
    <location>
        <begin position="451"/>
        <end position="468"/>
    </location>
</feature>
<dbReference type="InParanoid" id="A0A1U8BHN9"/>
<feature type="compositionally biased region" description="Polar residues" evidence="3">
    <location>
        <begin position="398"/>
        <end position="417"/>
    </location>
</feature>
<protein>
    <submittedName>
        <fullName evidence="6">Far upstream element-binding protein 2-like</fullName>
    </submittedName>
</protein>
<dbReference type="GO" id="GO:0003729">
    <property type="term" value="F:mRNA binding"/>
    <property type="evidence" value="ECO:0000318"/>
    <property type="project" value="GO_Central"/>
</dbReference>
<dbReference type="GeneID" id="104611219"/>
<accession>A0A1U8BHN9</accession>
<feature type="compositionally biased region" description="Polar residues" evidence="3">
    <location>
        <begin position="365"/>
        <end position="390"/>
    </location>
</feature>
<evidence type="ECO:0000256" key="3">
    <source>
        <dbReference type="SAM" id="MobiDB-lite"/>
    </source>
</evidence>
<feature type="compositionally biased region" description="Polar residues" evidence="3">
    <location>
        <begin position="542"/>
        <end position="553"/>
    </location>
</feature>
<dbReference type="Pfam" id="PF00013">
    <property type="entry name" value="KH_1"/>
    <property type="match status" value="2"/>
</dbReference>
<dbReference type="InterPro" id="IPR004087">
    <property type="entry name" value="KH_dom"/>
</dbReference>
<dbReference type="eggNOG" id="KOG1676">
    <property type="taxonomic scope" value="Eukaryota"/>
</dbReference>
<dbReference type="AlphaFoldDB" id="A0A1U8BHN9"/>
<dbReference type="OMA" id="TIRNMQS"/>
<feature type="compositionally biased region" description="Low complexity" evidence="3">
    <location>
        <begin position="48"/>
        <end position="64"/>
    </location>
</feature>
<dbReference type="Gene3D" id="3.30.1370.10">
    <property type="entry name" value="K Homology domain, type 1"/>
    <property type="match status" value="2"/>
</dbReference>
<dbReference type="GO" id="GO:0005737">
    <property type="term" value="C:cytoplasm"/>
    <property type="evidence" value="ECO:0000318"/>
    <property type="project" value="GO_Central"/>
</dbReference>
<dbReference type="GO" id="GO:0010468">
    <property type="term" value="P:regulation of gene expression"/>
    <property type="evidence" value="ECO:0000318"/>
    <property type="project" value="GO_Central"/>
</dbReference>
<sequence length="563" mass="60053">MAEEETQTDTSKRKLEEIQLAKQKAQEIVARLVNSAEAKRPRLDDTSDLPSSDDSLSHPPFSDPVQKPSGLVAGNSQIGSFPYASQPGQYHGFQGTSKKIEIPNGKVGVIIGKGGETIKYLQLQSGARIQVTKDAEADPYSQTRDVELMGTAEQISRAEQLIKDVIAETDAGGSGPSAIHGLSSVQPGAEQFMMKVPNNKVALIIGKGGETIKNMQSRSGARIQVVPLHLPPGDTSTERSVYINGTTEQIESAKVLINEIISDNRVKNPSMSGSYSQQTYRPPGSWGPQAPPPTQQPGYGYPQQGSYPTPPPYYGSYPQPATWDQTNPSGVSPPPQQNIGYNYYSQQTQTDSAPSNVNYGYGQTPPATTNSYEQGYTQQPQNYGQDTPTQGYGPPTAPSQLDGTAPSQPYGTPTSQPMPAYPVTYSQPPHAPPIGYGSSQSNAGPLPPQPGYNQAGFTTYSAAYGTQMTQLPPPAQIQPPTQAPPPTSQPAYGQGVYPPHGTSIQSSYPQGANPTVYAQPQPQPTTHGYSQQLSYGVERNADGNNAPSYSSAPPVQEAARPQS</sequence>
<dbReference type="PANTHER" id="PTHR10288">
    <property type="entry name" value="KH DOMAIN CONTAINING RNA BINDING PROTEIN"/>
    <property type="match status" value="1"/>
</dbReference>
<proteinExistence type="predicted"/>
<keyword evidence="5" id="KW-1185">Reference proteome</keyword>
<dbReference type="SUPFAM" id="SSF54791">
    <property type="entry name" value="Eukaryotic type KH-domain (KH-domain type I)"/>
    <property type="match status" value="2"/>
</dbReference>
<feature type="region of interest" description="Disordered" evidence="3">
    <location>
        <begin position="265"/>
        <end position="563"/>
    </location>
</feature>
<dbReference type="Proteomes" id="UP000189703">
    <property type="component" value="Unplaced"/>
</dbReference>
<dbReference type="InterPro" id="IPR004088">
    <property type="entry name" value="KH_dom_type_1"/>
</dbReference>
<dbReference type="SMART" id="SM00322">
    <property type="entry name" value="KH"/>
    <property type="match status" value="2"/>
</dbReference>
<feature type="domain" description="K Homology" evidence="4">
    <location>
        <begin position="188"/>
        <end position="262"/>
    </location>
</feature>
<evidence type="ECO:0000256" key="1">
    <source>
        <dbReference type="ARBA" id="ARBA00022737"/>
    </source>
</evidence>